<dbReference type="RefSeq" id="WP_042280260.1">
    <property type="nucleotide sequence ID" value="NZ_BBML01000009.1"/>
</dbReference>
<dbReference type="InterPro" id="IPR029510">
    <property type="entry name" value="Ald_DH_CS_GLU"/>
</dbReference>
<dbReference type="PANTHER" id="PTHR43570:SF16">
    <property type="entry name" value="ALDEHYDE DEHYDROGENASE TYPE III, ISOFORM Q"/>
    <property type="match status" value="1"/>
</dbReference>
<reference evidence="9" key="1">
    <citation type="journal article" date="2014" name="Genome Announc.">
        <title>Draft Genome Sequences of Marine Flavobacterium Nonlabens Strains NR17, NR24, NR27, NR32, NR33, and Ara13.</title>
        <authorList>
            <person name="Nakanishi M."/>
            <person name="Meirelles P."/>
            <person name="Suzuki R."/>
            <person name="Takatani N."/>
            <person name="Mino S."/>
            <person name="Suda W."/>
            <person name="Oshima K."/>
            <person name="Hattori M."/>
            <person name="Ohkuma M."/>
            <person name="Hosokawa M."/>
            <person name="Miyashita K."/>
            <person name="Thompson F.L."/>
            <person name="Niwa A."/>
            <person name="Sawabe T."/>
            <person name="Sawabe T."/>
        </authorList>
    </citation>
    <scope>NUCLEOTIDE SEQUENCE [LARGE SCALE GENOMIC DNA]</scope>
    <source>
        <strain evidence="9">JCM 19294</strain>
    </source>
</reference>
<dbReference type="Gene3D" id="3.40.309.10">
    <property type="entry name" value="Aldehyde Dehydrogenase, Chain A, domain 2"/>
    <property type="match status" value="1"/>
</dbReference>
<dbReference type="STRING" id="319236.BST91_05415"/>
<organism evidence="9 10">
    <name type="scientific">Nonlabens tegetincola</name>
    <dbReference type="NCBI Taxonomy" id="323273"/>
    <lineage>
        <taxon>Bacteria</taxon>
        <taxon>Pseudomonadati</taxon>
        <taxon>Bacteroidota</taxon>
        <taxon>Flavobacteriia</taxon>
        <taxon>Flavobacteriales</taxon>
        <taxon>Flavobacteriaceae</taxon>
        <taxon>Nonlabens</taxon>
    </lineage>
</organism>
<dbReference type="FunFam" id="3.40.309.10:FF:000003">
    <property type="entry name" value="Aldehyde dehydrogenase"/>
    <property type="match status" value="1"/>
</dbReference>
<evidence type="ECO:0000256" key="2">
    <source>
        <dbReference type="ARBA" id="ARBA00023002"/>
    </source>
</evidence>
<evidence type="ECO:0000256" key="5">
    <source>
        <dbReference type="PIRSR" id="PIRSR036492-1"/>
    </source>
</evidence>
<dbReference type="CDD" id="cd07136">
    <property type="entry name" value="ALDH_YwdH-P39616"/>
    <property type="match status" value="1"/>
</dbReference>
<evidence type="ECO:0000256" key="1">
    <source>
        <dbReference type="ARBA" id="ARBA00009986"/>
    </source>
</evidence>
<evidence type="ECO:0000313" key="9">
    <source>
        <dbReference type="EMBL" id="GAK98205.1"/>
    </source>
</evidence>
<dbReference type="PROSITE" id="PS00687">
    <property type="entry name" value="ALDEHYDE_DEHYDR_GLU"/>
    <property type="match status" value="1"/>
</dbReference>
<feature type="active site" evidence="5 6">
    <location>
        <position position="209"/>
    </location>
</feature>
<dbReference type="InterPro" id="IPR016162">
    <property type="entry name" value="Ald_DH_N"/>
</dbReference>
<dbReference type="Pfam" id="PF00171">
    <property type="entry name" value="Aldedh"/>
    <property type="match status" value="1"/>
</dbReference>
<evidence type="ECO:0000259" key="8">
    <source>
        <dbReference type="Pfam" id="PF00171"/>
    </source>
</evidence>
<evidence type="ECO:0000256" key="7">
    <source>
        <dbReference type="RuleBase" id="RU003345"/>
    </source>
</evidence>
<name>A0A090Q5C0_9FLAO</name>
<comment type="similarity">
    <text evidence="1 4 7">Belongs to the aldehyde dehydrogenase family.</text>
</comment>
<dbReference type="InterPro" id="IPR012394">
    <property type="entry name" value="Aldehyde_DH_NAD(P)"/>
</dbReference>
<dbReference type="InterPro" id="IPR016163">
    <property type="entry name" value="Ald_DH_C"/>
</dbReference>
<dbReference type="SUPFAM" id="SSF53720">
    <property type="entry name" value="ALDH-like"/>
    <property type="match status" value="1"/>
</dbReference>
<dbReference type="GO" id="GO:0005737">
    <property type="term" value="C:cytoplasm"/>
    <property type="evidence" value="ECO:0007669"/>
    <property type="project" value="TreeGrafter"/>
</dbReference>
<dbReference type="Proteomes" id="UP000029221">
    <property type="component" value="Unassembled WGS sequence"/>
</dbReference>
<dbReference type="GO" id="GO:0004029">
    <property type="term" value="F:aldehyde dehydrogenase (NAD+) activity"/>
    <property type="evidence" value="ECO:0007669"/>
    <property type="project" value="TreeGrafter"/>
</dbReference>
<dbReference type="Gene3D" id="3.40.605.10">
    <property type="entry name" value="Aldehyde Dehydrogenase, Chain A, domain 1"/>
    <property type="match status" value="1"/>
</dbReference>
<dbReference type="EMBL" id="BBML01000009">
    <property type="protein sequence ID" value="GAK98205.1"/>
    <property type="molecule type" value="Genomic_DNA"/>
</dbReference>
<evidence type="ECO:0000256" key="6">
    <source>
        <dbReference type="PROSITE-ProRule" id="PRU10007"/>
    </source>
</evidence>
<keyword evidence="3" id="KW-0520">NAD</keyword>
<dbReference type="PROSITE" id="PS00070">
    <property type="entry name" value="ALDEHYDE_DEHYDR_CYS"/>
    <property type="match status" value="1"/>
</dbReference>
<feature type="active site" evidence="5">
    <location>
        <position position="243"/>
    </location>
</feature>
<dbReference type="InterPro" id="IPR016161">
    <property type="entry name" value="Ald_DH/histidinol_DH"/>
</dbReference>
<evidence type="ECO:0000313" key="10">
    <source>
        <dbReference type="Proteomes" id="UP000029221"/>
    </source>
</evidence>
<feature type="domain" description="Aldehyde dehydrogenase" evidence="8">
    <location>
        <begin position="14"/>
        <end position="427"/>
    </location>
</feature>
<dbReference type="InterPro" id="IPR015590">
    <property type="entry name" value="Aldehyde_DH_dom"/>
</dbReference>
<dbReference type="InterPro" id="IPR016160">
    <property type="entry name" value="Ald_DH_CS_CYS"/>
</dbReference>
<comment type="caution">
    <text evidence="9">The sequence shown here is derived from an EMBL/GenBank/DDBJ whole genome shotgun (WGS) entry which is preliminary data.</text>
</comment>
<sequence length="457" mass="51792">MNVSHSHRLQQQFFKTGATKELNYRTQSLQRLKNTLETREQDVYNALKKDLGKSEFEAYVTEYNVVMAELRKFLYKLKRWTKPKKVRAALLNFPSQARQYPEPYGNVLVISPWNYPFQLALAPVIGAVGAGNTVVLKPSEFAPHTSQLLEEIIATSFSPEHVTVCKGDAAVAKELTSLKWDYIFFTGSPQVGKLIYQAAAQHLTPVTLELGGKNPCVVHQSAAIKTAAKRIVWAKFLNAGQTCIAPDYILVHASVKQELVKQLQISIAQFYGEQPQSSHDYGRINRKDHLEKLLSYLDGEQLITGGDYNLEQLYLAPTLLDEPGEESAVMQQEIFGPILPVISYQEQDDIEKWIHRYEKPLSGYVFATQKSFINWFTKRYSYGGGVINDCIVHFVNDRLPFGGVGNSGIGAYHGKHSFDCFSHYKSVVHRKNWLDITLKYPPYAGKLKATKSFLKRF</sequence>
<dbReference type="GO" id="GO:0006081">
    <property type="term" value="P:aldehyde metabolic process"/>
    <property type="evidence" value="ECO:0007669"/>
    <property type="project" value="InterPro"/>
</dbReference>
<gene>
    <name evidence="9" type="ORF">JCM19294_838</name>
</gene>
<dbReference type="eggNOG" id="COG1012">
    <property type="taxonomic scope" value="Bacteria"/>
</dbReference>
<accession>A0A090Q5C0</accession>
<dbReference type="FunFam" id="3.40.605.10:FF:000004">
    <property type="entry name" value="Aldehyde dehydrogenase"/>
    <property type="match status" value="1"/>
</dbReference>
<evidence type="ECO:0000256" key="3">
    <source>
        <dbReference type="ARBA" id="ARBA00023027"/>
    </source>
</evidence>
<keyword evidence="2 4" id="KW-0560">Oxidoreductase</keyword>
<dbReference type="PIRSF" id="PIRSF036492">
    <property type="entry name" value="ALDH"/>
    <property type="match status" value="1"/>
</dbReference>
<dbReference type="PANTHER" id="PTHR43570">
    <property type="entry name" value="ALDEHYDE DEHYDROGENASE"/>
    <property type="match status" value="1"/>
</dbReference>
<keyword evidence="10" id="KW-1185">Reference proteome</keyword>
<protein>
    <recommendedName>
        <fullName evidence="4">Aldehyde dehydrogenase</fullName>
    </recommendedName>
</protein>
<proteinExistence type="inferred from homology"/>
<dbReference type="AlphaFoldDB" id="A0A090Q5C0"/>
<evidence type="ECO:0000256" key="4">
    <source>
        <dbReference type="PIRNR" id="PIRNR036492"/>
    </source>
</evidence>